<organism evidence="1 2">
    <name type="scientific">Oxynema aestuarii AP17</name>
    <dbReference type="NCBI Taxonomy" id="2064643"/>
    <lineage>
        <taxon>Bacteria</taxon>
        <taxon>Bacillati</taxon>
        <taxon>Cyanobacteriota</taxon>
        <taxon>Cyanophyceae</taxon>
        <taxon>Oscillatoriophycideae</taxon>
        <taxon>Oscillatoriales</taxon>
        <taxon>Oscillatoriaceae</taxon>
        <taxon>Oxynema</taxon>
        <taxon>Oxynema aestuarii</taxon>
    </lineage>
</organism>
<reference evidence="1 2" key="1">
    <citation type="submission" date="2020-04" db="EMBL/GenBank/DDBJ databases">
        <authorList>
            <person name="Basu S."/>
            <person name="Maruthanayagam V."/>
            <person name="Chakraborty S."/>
            <person name="Pramanik A."/>
            <person name="Mukherjee J."/>
            <person name="Brink B."/>
        </authorList>
    </citation>
    <scope>NUCLEOTIDE SEQUENCE [LARGE SCALE GENOMIC DNA]</scope>
    <source>
        <strain evidence="1 2">AP17</strain>
    </source>
</reference>
<gene>
    <name evidence="1" type="ORF">HCG48_18825</name>
</gene>
<dbReference type="RefSeq" id="WP_168570533.1">
    <property type="nucleotide sequence ID" value="NZ_CP051167.1"/>
</dbReference>
<accession>A0A6H1U0M0</accession>
<evidence type="ECO:0000313" key="2">
    <source>
        <dbReference type="Proteomes" id="UP000500857"/>
    </source>
</evidence>
<dbReference type="AlphaFoldDB" id="A0A6H1U0M0"/>
<dbReference type="Proteomes" id="UP000500857">
    <property type="component" value="Chromosome"/>
</dbReference>
<protein>
    <submittedName>
        <fullName evidence="1">Uncharacterized protein</fullName>
    </submittedName>
</protein>
<name>A0A6H1U0M0_9CYAN</name>
<keyword evidence="2" id="KW-1185">Reference proteome</keyword>
<evidence type="ECO:0000313" key="1">
    <source>
        <dbReference type="EMBL" id="QIZ72384.1"/>
    </source>
</evidence>
<dbReference type="EMBL" id="CP051167">
    <property type="protein sequence ID" value="QIZ72384.1"/>
    <property type="molecule type" value="Genomic_DNA"/>
</dbReference>
<dbReference type="KEGG" id="oxy:HCG48_18825"/>
<proteinExistence type="predicted"/>
<sequence length="125" mass="14025">MYFLILNDLDPELQDLFPEGVPTFSATPDEFVEIYDESGLELVDIQPAFRVNLGGLSADRELKLLAAYTSEMNDPHFIRGCFKLLDKGWVTIPEDRVASVVWRYGDYVFSAVRDGSSAIADPVEC</sequence>